<dbReference type="Pfam" id="PF01541">
    <property type="entry name" value="GIY-YIG"/>
    <property type="match status" value="1"/>
</dbReference>
<keyword evidence="2" id="KW-0255">Endonuclease</keyword>
<feature type="domain" description="GIY-YIG" evidence="1">
    <location>
        <begin position="20"/>
        <end position="98"/>
    </location>
</feature>
<organism evidence="2">
    <name type="scientific">Solivirus sp</name>
    <dbReference type="NCBI Taxonomy" id="2487772"/>
    <lineage>
        <taxon>Viruses</taxon>
        <taxon>Pithoviruses</taxon>
    </lineage>
</organism>
<protein>
    <submittedName>
        <fullName evidence="2">Structure-specific endonuclease subunit</fullName>
    </submittedName>
</protein>
<reference evidence="2" key="1">
    <citation type="submission" date="2018-10" db="EMBL/GenBank/DDBJ databases">
        <title>Hidden diversity of soil giant viruses.</title>
        <authorList>
            <person name="Schulz F."/>
            <person name="Alteio L."/>
            <person name="Goudeau D."/>
            <person name="Ryan E.M."/>
            <person name="Malmstrom R.R."/>
            <person name="Blanchard J."/>
            <person name="Woyke T."/>
        </authorList>
    </citation>
    <scope>NUCLEOTIDE SEQUENCE</scope>
    <source>
        <strain evidence="2">SOV1</strain>
    </source>
</reference>
<keyword evidence="2" id="KW-0540">Nuclease</keyword>
<evidence type="ECO:0000259" key="1">
    <source>
        <dbReference type="PROSITE" id="PS50164"/>
    </source>
</evidence>
<dbReference type="PANTHER" id="PTHR20208">
    <property type="entry name" value="STRUCTURE-SPECIFIC ENDONUCLEASE SUBUNIT SLX1"/>
    <property type="match status" value="1"/>
</dbReference>
<proteinExistence type="predicted"/>
<dbReference type="EMBL" id="MK072489">
    <property type="protein sequence ID" value="AYV85910.1"/>
    <property type="molecule type" value="Genomic_DNA"/>
</dbReference>
<dbReference type="InterPro" id="IPR050381">
    <property type="entry name" value="SLX1_endonuclease"/>
</dbReference>
<keyword evidence="2" id="KW-0378">Hydrolase</keyword>
<gene>
    <name evidence="2" type="ORF">Solivirus1_67</name>
</gene>
<dbReference type="Gene3D" id="3.40.1440.10">
    <property type="entry name" value="GIY-YIG endonuclease"/>
    <property type="match status" value="1"/>
</dbReference>
<dbReference type="PROSITE" id="PS50164">
    <property type="entry name" value="GIY_YIG"/>
    <property type="match status" value="1"/>
</dbReference>
<dbReference type="InterPro" id="IPR000305">
    <property type="entry name" value="GIY-YIG_endonuc"/>
</dbReference>
<evidence type="ECO:0000313" key="2">
    <source>
        <dbReference type="EMBL" id="AYV85910.1"/>
    </source>
</evidence>
<dbReference type="PANTHER" id="PTHR20208:SF13">
    <property type="entry name" value="STRUCTURE-SPECIFIC ENDONUCLEASE SUBUNIT SLX1"/>
    <property type="match status" value="1"/>
</dbReference>
<dbReference type="InterPro" id="IPR035901">
    <property type="entry name" value="GIY-YIG_endonuc_sf"/>
</dbReference>
<accession>A0A3G5AFE3</accession>
<sequence length="180" mass="21002">MIPFIQENIGGTYGVVYQERTYNVYFLQSTTSNKTYVGYTNNPFRRIKEHNEGKGKGAKRTKGNQWRIVCVISGFPTTRAALQFEFCWHELRASRKRIKNGPDGRYRYRKCPRIIGCSDGLNRLFTCQWTSTAPAPRSFPLTLIWNVEGVVNTYQWSLPRIDFSCWRVYQGFINFDSLIT</sequence>
<dbReference type="SUPFAM" id="SSF82771">
    <property type="entry name" value="GIY-YIG endonuclease"/>
    <property type="match status" value="1"/>
</dbReference>
<dbReference type="GO" id="GO:0004519">
    <property type="term" value="F:endonuclease activity"/>
    <property type="evidence" value="ECO:0007669"/>
    <property type="project" value="UniProtKB-KW"/>
</dbReference>
<name>A0A3G5AFE3_9VIRU</name>